<reference evidence="2" key="1">
    <citation type="journal article" date="2019" name="Int. J. Syst. Evol. Microbiol.">
        <title>The Global Catalogue of Microorganisms (GCM) 10K type strain sequencing project: providing services to taxonomists for standard genome sequencing and annotation.</title>
        <authorList>
            <consortium name="The Broad Institute Genomics Platform"/>
            <consortium name="The Broad Institute Genome Sequencing Center for Infectious Disease"/>
            <person name="Wu L."/>
            <person name="Ma J."/>
        </authorList>
    </citation>
    <scope>NUCLEOTIDE SEQUENCE [LARGE SCALE GENOMIC DNA]</scope>
    <source>
        <strain evidence="2">CGMCC 1.12404</strain>
    </source>
</reference>
<comment type="caution">
    <text evidence="1">The sequence shown here is derived from an EMBL/GenBank/DDBJ whole genome shotgun (WGS) entry which is preliminary data.</text>
</comment>
<dbReference type="PANTHER" id="PTHR36839">
    <property type="entry name" value="METALLO-BETA-LACTAMASE FAMILY PROTEIN (AFU_ORTHOLOGUE AFUA_5G12770)"/>
    <property type="match status" value="1"/>
</dbReference>
<accession>A0ABQ1GHQ5</accession>
<gene>
    <name evidence="1" type="ORF">GCM10007416_16550</name>
</gene>
<organism evidence="1 2">
    <name type="scientific">Kroppenstedtia guangzhouensis</name>
    <dbReference type="NCBI Taxonomy" id="1274356"/>
    <lineage>
        <taxon>Bacteria</taxon>
        <taxon>Bacillati</taxon>
        <taxon>Bacillota</taxon>
        <taxon>Bacilli</taxon>
        <taxon>Bacillales</taxon>
        <taxon>Thermoactinomycetaceae</taxon>
        <taxon>Kroppenstedtia</taxon>
    </lineage>
</organism>
<evidence type="ECO:0000313" key="1">
    <source>
        <dbReference type="EMBL" id="GGA44092.1"/>
    </source>
</evidence>
<dbReference type="EMBL" id="BMEX01000004">
    <property type="protein sequence ID" value="GGA44092.1"/>
    <property type="molecule type" value="Genomic_DNA"/>
</dbReference>
<dbReference type="Proteomes" id="UP000617979">
    <property type="component" value="Unassembled WGS sequence"/>
</dbReference>
<name>A0ABQ1GHQ5_9BACL</name>
<sequence>MTVGNDRVSFMYSFPNLIPLSAREIRRIRSVLETWDFENIHGAWSGKSIFGGSKEIALQSADQYLKLLEG</sequence>
<evidence type="ECO:0000313" key="2">
    <source>
        <dbReference type="Proteomes" id="UP000617979"/>
    </source>
</evidence>
<protein>
    <submittedName>
        <fullName evidence="1">Uncharacterized protein</fullName>
    </submittedName>
</protein>
<keyword evidence="2" id="KW-1185">Reference proteome</keyword>
<dbReference type="RefSeq" id="WP_188431765.1">
    <property type="nucleotide sequence ID" value="NZ_BMEX01000004.1"/>
</dbReference>
<proteinExistence type="predicted"/>
<dbReference type="PANTHER" id="PTHR36839:SF1">
    <property type="entry name" value="METALLO-BETA-LACTAMASE FAMILY PROTEIN (AFU_ORTHOLOGUE AFUA_5G12770)"/>
    <property type="match status" value="1"/>
</dbReference>